<protein>
    <recommendedName>
        <fullName evidence="5">PNPLA domain-containing protein</fullName>
    </recommendedName>
</protein>
<feature type="short sequence motif" description="GXGXXG" evidence="4">
    <location>
        <begin position="20"/>
        <end position="25"/>
    </location>
</feature>
<name>A0A6A6BG53_9PEZI</name>
<keyword evidence="1 4" id="KW-0378">Hydrolase</keyword>
<dbReference type="GO" id="GO:0016020">
    <property type="term" value="C:membrane"/>
    <property type="evidence" value="ECO:0007669"/>
    <property type="project" value="TreeGrafter"/>
</dbReference>
<dbReference type="RefSeq" id="XP_033398862.1">
    <property type="nucleotide sequence ID" value="XM_033536745.1"/>
</dbReference>
<keyword evidence="7" id="KW-1185">Reference proteome</keyword>
<dbReference type="CDD" id="cd07216">
    <property type="entry name" value="Pat17_PNPLA8_PNPLA9_like3"/>
    <property type="match status" value="1"/>
</dbReference>
<keyword evidence="2 4" id="KW-0442">Lipid degradation</keyword>
<dbReference type="EMBL" id="ML995482">
    <property type="protein sequence ID" value="KAF2143150.1"/>
    <property type="molecule type" value="Genomic_DNA"/>
</dbReference>
<proteinExistence type="predicted"/>
<feature type="active site" description="Proton acceptor" evidence="4">
    <location>
        <position position="205"/>
    </location>
</feature>
<evidence type="ECO:0000256" key="3">
    <source>
        <dbReference type="ARBA" id="ARBA00023098"/>
    </source>
</evidence>
<dbReference type="SUPFAM" id="SSF52151">
    <property type="entry name" value="FabD/lysophospholipase-like"/>
    <property type="match status" value="1"/>
</dbReference>
<dbReference type="GO" id="GO:0016042">
    <property type="term" value="P:lipid catabolic process"/>
    <property type="evidence" value="ECO:0007669"/>
    <property type="project" value="UniProtKB-UniRule"/>
</dbReference>
<evidence type="ECO:0000313" key="6">
    <source>
        <dbReference type="EMBL" id="KAF2143150.1"/>
    </source>
</evidence>
<evidence type="ECO:0000259" key="5">
    <source>
        <dbReference type="PROSITE" id="PS51635"/>
    </source>
</evidence>
<evidence type="ECO:0000256" key="2">
    <source>
        <dbReference type="ARBA" id="ARBA00022963"/>
    </source>
</evidence>
<dbReference type="InterPro" id="IPR016035">
    <property type="entry name" value="Acyl_Trfase/lysoPLipase"/>
</dbReference>
<keyword evidence="3 4" id="KW-0443">Lipid metabolism</keyword>
<evidence type="ECO:0000313" key="7">
    <source>
        <dbReference type="Proteomes" id="UP000799438"/>
    </source>
</evidence>
<dbReference type="GO" id="GO:0019369">
    <property type="term" value="P:arachidonate metabolic process"/>
    <property type="evidence" value="ECO:0007669"/>
    <property type="project" value="TreeGrafter"/>
</dbReference>
<reference evidence="6" key="1">
    <citation type="journal article" date="2020" name="Stud. Mycol.">
        <title>101 Dothideomycetes genomes: a test case for predicting lifestyles and emergence of pathogens.</title>
        <authorList>
            <person name="Haridas S."/>
            <person name="Albert R."/>
            <person name="Binder M."/>
            <person name="Bloem J."/>
            <person name="Labutti K."/>
            <person name="Salamov A."/>
            <person name="Andreopoulos B."/>
            <person name="Baker S."/>
            <person name="Barry K."/>
            <person name="Bills G."/>
            <person name="Bluhm B."/>
            <person name="Cannon C."/>
            <person name="Castanera R."/>
            <person name="Culley D."/>
            <person name="Daum C."/>
            <person name="Ezra D."/>
            <person name="Gonzalez J."/>
            <person name="Henrissat B."/>
            <person name="Kuo A."/>
            <person name="Liang C."/>
            <person name="Lipzen A."/>
            <person name="Lutzoni F."/>
            <person name="Magnuson J."/>
            <person name="Mondo S."/>
            <person name="Nolan M."/>
            <person name="Ohm R."/>
            <person name="Pangilinan J."/>
            <person name="Park H.-J."/>
            <person name="Ramirez L."/>
            <person name="Alfaro M."/>
            <person name="Sun H."/>
            <person name="Tritt A."/>
            <person name="Yoshinaga Y."/>
            <person name="Zwiers L.-H."/>
            <person name="Turgeon B."/>
            <person name="Goodwin S."/>
            <person name="Spatafora J."/>
            <person name="Crous P."/>
            <person name="Grigoriev I."/>
        </authorList>
    </citation>
    <scope>NUCLEOTIDE SEQUENCE</scope>
    <source>
        <strain evidence="6">CBS 121167</strain>
    </source>
</reference>
<dbReference type="GeneID" id="54294241"/>
<dbReference type="PANTHER" id="PTHR24185:SF1">
    <property type="entry name" value="CALCIUM-INDEPENDENT PHOSPHOLIPASE A2-GAMMA"/>
    <property type="match status" value="1"/>
</dbReference>
<evidence type="ECO:0000256" key="4">
    <source>
        <dbReference type="PROSITE-ProRule" id="PRU01161"/>
    </source>
</evidence>
<feature type="domain" description="PNPLA" evidence="5">
    <location>
        <begin position="16"/>
        <end position="218"/>
    </location>
</feature>
<dbReference type="GO" id="GO:0047499">
    <property type="term" value="F:calcium-independent phospholipase A2 activity"/>
    <property type="evidence" value="ECO:0007669"/>
    <property type="project" value="TreeGrafter"/>
</dbReference>
<dbReference type="Gene3D" id="3.40.1090.10">
    <property type="entry name" value="Cytosolic phospholipase A2 catalytic domain"/>
    <property type="match status" value="1"/>
</dbReference>
<dbReference type="GO" id="GO:0046486">
    <property type="term" value="P:glycerolipid metabolic process"/>
    <property type="evidence" value="ECO:0007669"/>
    <property type="project" value="UniProtKB-ARBA"/>
</dbReference>
<dbReference type="Pfam" id="PF01734">
    <property type="entry name" value="Patatin"/>
    <property type="match status" value="1"/>
</dbReference>
<accession>A0A6A6BG53</accession>
<feature type="active site" description="Nucleophile" evidence="4">
    <location>
        <position position="60"/>
    </location>
</feature>
<evidence type="ECO:0000256" key="1">
    <source>
        <dbReference type="ARBA" id="ARBA00022801"/>
    </source>
</evidence>
<dbReference type="PROSITE" id="PS51635">
    <property type="entry name" value="PNPLA"/>
    <property type="match status" value="1"/>
</dbReference>
<gene>
    <name evidence="6" type="ORF">K452DRAFT_225410</name>
</gene>
<feature type="short sequence motif" description="GXSXG" evidence="4">
    <location>
        <begin position="58"/>
        <end position="62"/>
    </location>
</feature>
<dbReference type="InterPro" id="IPR002641">
    <property type="entry name" value="PNPLA_dom"/>
</dbReference>
<organism evidence="6 7">
    <name type="scientific">Aplosporella prunicola CBS 121167</name>
    <dbReference type="NCBI Taxonomy" id="1176127"/>
    <lineage>
        <taxon>Eukaryota</taxon>
        <taxon>Fungi</taxon>
        <taxon>Dikarya</taxon>
        <taxon>Ascomycota</taxon>
        <taxon>Pezizomycotina</taxon>
        <taxon>Dothideomycetes</taxon>
        <taxon>Dothideomycetes incertae sedis</taxon>
        <taxon>Botryosphaeriales</taxon>
        <taxon>Aplosporellaceae</taxon>
        <taxon>Aplosporella</taxon>
    </lineage>
</organism>
<dbReference type="PANTHER" id="PTHR24185">
    <property type="entry name" value="CALCIUM-INDEPENDENT PHOSPHOLIPASE A2-GAMMA"/>
    <property type="match status" value="1"/>
</dbReference>
<dbReference type="AlphaFoldDB" id="A0A6A6BG53"/>
<sequence length="352" mass="39437">MGGDPKLLEKEGLCLLSLDGGGVRGLSSLYTLRSLMKRLNKERGAPVKPCDLFDLIGGTSTGGLIAIMLGRLEMEVDECIQSYVDLMGKVFHKGRVWNPFSITLAGNRRARFDSRKLEEAIRAVILKQNINPDEPFNDGKVRGCRVFVCTTSKRYTNTATTILRSYDPPEDVLTFYPTIIEAALATSAAPTFFDDVQIGERGFVDGGLQLNNPVAKVEEEASDIWCPKNGELKPLVKCFVSIGTGYPKEVTVQDRTLRFLAVTAVSLASETEITAKEFIKRWRGHYDENRYFRFNVQHGLDKIGLEEYQKRGAVEEAAENYLSQQELRGSLRRCVANLKEKESVWIDNCDYA</sequence>
<dbReference type="OrthoDB" id="6612291at2759"/>
<feature type="short sequence motif" description="DGA/G" evidence="4">
    <location>
        <begin position="205"/>
        <end position="207"/>
    </location>
</feature>
<dbReference type="Proteomes" id="UP000799438">
    <property type="component" value="Unassembled WGS sequence"/>
</dbReference>